<sequence length="52" mass="5916">MDKQEKCALMQERIDNGDIFSKAKNKDTCPNCGAVTDKDNDNYCWKCGEKLV</sequence>
<dbReference type="OrthoDB" id="1957634at2"/>
<dbReference type="RefSeq" id="WP_157723453.1">
    <property type="nucleotide sequence ID" value="NZ_LRVM01000001.1"/>
</dbReference>
<evidence type="ECO:0008006" key="3">
    <source>
        <dbReference type="Google" id="ProtNLM"/>
    </source>
</evidence>
<gene>
    <name evidence="1" type="ORF">CLNEO_05150</name>
</gene>
<name>A0A136WJ80_9FIRM</name>
<dbReference type="STRING" id="36847.CLNEO_05150"/>
<dbReference type="AlphaFoldDB" id="A0A136WJ80"/>
<evidence type="ECO:0000313" key="2">
    <source>
        <dbReference type="Proteomes" id="UP000070539"/>
    </source>
</evidence>
<reference evidence="1 2" key="1">
    <citation type="submission" date="2016-01" db="EMBL/GenBank/DDBJ databases">
        <title>Genome sequence of Clostridium neopropionicum X4, DSM-3847.</title>
        <authorList>
            <person name="Poehlein A."/>
            <person name="Beck M.H."/>
            <person name="Bengelsdorf F.R."/>
            <person name="Daniel R."/>
            <person name="Duerre P."/>
        </authorList>
    </citation>
    <scope>NUCLEOTIDE SEQUENCE [LARGE SCALE GENOMIC DNA]</scope>
    <source>
        <strain evidence="1 2">DSM-3847</strain>
    </source>
</reference>
<proteinExistence type="predicted"/>
<organism evidence="1 2">
    <name type="scientific">Anaerotignum neopropionicum</name>
    <dbReference type="NCBI Taxonomy" id="36847"/>
    <lineage>
        <taxon>Bacteria</taxon>
        <taxon>Bacillati</taxon>
        <taxon>Bacillota</taxon>
        <taxon>Clostridia</taxon>
        <taxon>Lachnospirales</taxon>
        <taxon>Anaerotignaceae</taxon>
        <taxon>Anaerotignum</taxon>
    </lineage>
</organism>
<accession>A0A136WJ80</accession>
<dbReference type="Proteomes" id="UP000070539">
    <property type="component" value="Unassembled WGS sequence"/>
</dbReference>
<dbReference type="EMBL" id="LRVM01000001">
    <property type="protein sequence ID" value="KXL54409.1"/>
    <property type="molecule type" value="Genomic_DNA"/>
</dbReference>
<evidence type="ECO:0000313" key="1">
    <source>
        <dbReference type="EMBL" id="KXL54409.1"/>
    </source>
</evidence>
<protein>
    <recommendedName>
        <fullName evidence="3">Zinc-ribbon domain-containing protein</fullName>
    </recommendedName>
</protein>
<comment type="caution">
    <text evidence="1">The sequence shown here is derived from an EMBL/GenBank/DDBJ whole genome shotgun (WGS) entry which is preliminary data.</text>
</comment>
<keyword evidence="2" id="KW-1185">Reference proteome</keyword>